<dbReference type="InterPro" id="IPR036390">
    <property type="entry name" value="WH_DNA-bd_sf"/>
</dbReference>
<protein>
    <submittedName>
        <fullName evidence="2">Helix-turn-helix domain-containing protein</fullName>
    </submittedName>
</protein>
<dbReference type="Proteomes" id="UP000648182">
    <property type="component" value="Unassembled WGS sequence"/>
</dbReference>
<evidence type="ECO:0000313" key="3">
    <source>
        <dbReference type="Proteomes" id="UP000648182"/>
    </source>
</evidence>
<dbReference type="Gene3D" id="1.10.10.10">
    <property type="entry name" value="Winged helix-like DNA-binding domain superfamily/Winged helix DNA-binding domain"/>
    <property type="match status" value="1"/>
</dbReference>
<organism evidence="2 3">
    <name type="scientific">Bacillus norwichensis</name>
    <dbReference type="NCBI Taxonomy" id="2762217"/>
    <lineage>
        <taxon>Bacteria</taxon>
        <taxon>Bacillati</taxon>
        <taxon>Bacillota</taxon>
        <taxon>Bacilli</taxon>
        <taxon>Bacillales</taxon>
        <taxon>Bacillaceae</taxon>
        <taxon>Bacillus</taxon>
    </lineage>
</organism>
<evidence type="ECO:0000259" key="1">
    <source>
        <dbReference type="Pfam" id="PF09339"/>
    </source>
</evidence>
<feature type="domain" description="HTH iclR-type" evidence="1">
    <location>
        <begin position="2"/>
        <end position="42"/>
    </location>
</feature>
<proteinExistence type="predicted"/>
<evidence type="ECO:0000313" key="2">
    <source>
        <dbReference type="EMBL" id="MBD8006189.1"/>
    </source>
</evidence>
<comment type="caution">
    <text evidence="2">The sequence shown here is derived from an EMBL/GenBank/DDBJ whole genome shotgun (WGS) entry which is preliminary data.</text>
</comment>
<dbReference type="EMBL" id="JACSPV010000025">
    <property type="protein sequence ID" value="MBD8006189.1"/>
    <property type="molecule type" value="Genomic_DNA"/>
</dbReference>
<name>A0ABR8VN66_9BACI</name>
<sequence length="52" mass="5920">MNLFIETESVFNLRELVQRPILSKATVFRLLSFLERTRLVVKSKHSAVTGSG</sequence>
<reference evidence="2 3" key="1">
    <citation type="submission" date="2020-08" db="EMBL/GenBank/DDBJ databases">
        <title>A Genomic Blueprint of the Chicken Gut Microbiome.</title>
        <authorList>
            <person name="Gilroy R."/>
            <person name="Ravi A."/>
            <person name="Getino M."/>
            <person name="Pursley I."/>
            <person name="Horton D.L."/>
            <person name="Alikhan N.-F."/>
            <person name="Baker D."/>
            <person name="Gharbi K."/>
            <person name="Hall N."/>
            <person name="Watson M."/>
            <person name="Adriaenssens E.M."/>
            <person name="Foster-Nyarko E."/>
            <person name="Jarju S."/>
            <person name="Secka A."/>
            <person name="Antonio M."/>
            <person name="Oren A."/>
            <person name="Chaudhuri R."/>
            <person name="La Ragione R.M."/>
            <person name="Hildebrand F."/>
            <person name="Pallen M.J."/>
        </authorList>
    </citation>
    <scope>NUCLEOTIDE SEQUENCE [LARGE SCALE GENOMIC DNA]</scope>
    <source>
        <strain evidence="2 3">Sa1BUA2</strain>
    </source>
</reference>
<gene>
    <name evidence="2" type="ORF">H9631_14000</name>
</gene>
<accession>A0ABR8VN66</accession>
<keyword evidence="3" id="KW-1185">Reference proteome</keyword>
<dbReference type="SUPFAM" id="SSF46785">
    <property type="entry name" value="Winged helix' DNA-binding domain"/>
    <property type="match status" value="1"/>
</dbReference>
<dbReference type="InterPro" id="IPR005471">
    <property type="entry name" value="Tscrpt_reg_IclR_N"/>
</dbReference>
<dbReference type="InterPro" id="IPR036388">
    <property type="entry name" value="WH-like_DNA-bd_sf"/>
</dbReference>
<dbReference type="Pfam" id="PF09339">
    <property type="entry name" value="HTH_IclR"/>
    <property type="match status" value="1"/>
</dbReference>